<dbReference type="Gene3D" id="3.90.550.10">
    <property type="entry name" value="Spore Coat Polysaccharide Biosynthesis Protein SpsA, Chain A"/>
    <property type="match status" value="1"/>
</dbReference>
<gene>
    <name evidence="5" type="ordered locus">RB2501_09695</name>
</gene>
<keyword evidence="6" id="KW-1185">Reference proteome</keyword>
<dbReference type="CDD" id="cd06423">
    <property type="entry name" value="CESA_like"/>
    <property type="match status" value="1"/>
</dbReference>
<evidence type="ECO:0000256" key="1">
    <source>
        <dbReference type="ARBA" id="ARBA00006739"/>
    </source>
</evidence>
<sequence>MPAHNEGKYLRACLESFASQERQPDELLIVDDNSTDRTAQIAGEFARAHDWIRLAGRTSGSGHQPGPKVVECFEYGLSQTEQPYDFIGKFDADILLPPDYFRKVLEAFEAHPGLGLCGGHLYVERNGKTVYEPIAGPGHVRGPVKLYSKACFRTIGGLRPSIGWDMADALLARYHGFGVRTLPELKVIHMRPTGFAYSARNARLQGQALYQLRYGVGISLLSSLKMAWKRRNPLLPFQHLSGYLRAFFSGSGRLLTRQEGAFARNWRWREIRRKLS</sequence>
<dbReference type="InterPro" id="IPR050834">
    <property type="entry name" value="Glycosyltransf_2"/>
</dbReference>
<evidence type="ECO:0000256" key="2">
    <source>
        <dbReference type="ARBA" id="ARBA00022676"/>
    </source>
</evidence>
<evidence type="ECO:0000259" key="4">
    <source>
        <dbReference type="Pfam" id="PF00535"/>
    </source>
</evidence>
<feature type="domain" description="Glycosyltransferase 2-like" evidence="4">
    <location>
        <begin position="1"/>
        <end position="133"/>
    </location>
</feature>
<evidence type="ECO:0000313" key="6">
    <source>
        <dbReference type="Proteomes" id="UP000009049"/>
    </source>
</evidence>
<dbReference type="GO" id="GO:0016757">
    <property type="term" value="F:glycosyltransferase activity"/>
    <property type="evidence" value="ECO:0007669"/>
    <property type="project" value="UniProtKB-KW"/>
</dbReference>
<protein>
    <submittedName>
        <fullName evidence="5">Glycosyltransferase</fullName>
    </submittedName>
</protein>
<dbReference type="KEGG" id="rbi:RB2501_09695"/>
<dbReference type="HOGENOM" id="CLU_076334_0_0_10"/>
<dbReference type="STRING" id="313596.RB2501_09695"/>
<dbReference type="SUPFAM" id="SSF53448">
    <property type="entry name" value="Nucleotide-diphospho-sugar transferases"/>
    <property type="match status" value="1"/>
</dbReference>
<evidence type="ECO:0000313" key="5">
    <source>
        <dbReference type="EMBL" id="EAR17167.1"/>
    </source>
</evidence>
<organism evidence="5 6">
    <name type="scientific">Robiginitalea biformata (strain ATCC BAA-864 / DSM 15991 / KCTC 12146 / HTCC2501)</name>
    <dbReference type="NCBI Taxonomy" id="313596"/>
    <lineage>
        <taxon>Bacteria</taxon>
        <taxon>Pseudomonadati</taxon>
        <taxon>Bacteroidota</taxon>
        <taxon>Flavobacteriia</taxon>
        <taxon>Flavobacteriales</taxon>
        <taxon>Flavobacteriaceae</taxon>
        <taxon>Robiginitalea</taxon>
    </lineage>
</organism>
<dbReference type="eggNOG" id="COG1215">
    <property type="taxonomic scope" value="Bacteria"/>
</dbReference>
<reference evidence="5 6" key="1">
    <citation type="journal article" date="2009" name="J. Bacteriol.">
        <title>Complete genome sequence of Robiginitalea biformata HTCC2501.</title>
        <authorList>
            <person name="Oh H.M."/>
            <person name="Giovannoni S.J."/>
            <person name="Lee K."/>
            <person name="Ferriera S."/>
            <person name="Johnson J."/>
            <person name="Cho J.C."/>
        </authorList>
    </citation>
    <scope>NUCLEOTIDE SEQUENCE [LARGE SCALE GENOMIC DNA]</scope>
    <source>
        <strain evidence="6">ATCC BAA-864 / HTCC2501 / KCTC 12146</strain>
    </source>
</reference>
<name>A4CJQ9_ROBBH</name>
<dbReference type="InterPro" id="IPR029044">
    <property type="entry name" value="Nucleotide-diphossugar_trans"/>
</dbReference>
<dbReference type="Proteomes" id="UP000009049">
    <property type="component" value="Chromosome"/>
</dbReference>
<dbReference type="InterPro" id="IPR001173">
    <property type="entry name" value="Glyco_trans_2-like"/>
</dbReference>
<evidence type="ECO:0000256" key="3">
    <source>
        <dbReference type="ARBA" id="ARBA00022679"/>
    </source>
</evidence>
<dbReference type="PANTHER" id="PTHR43685">
    <property type="entry name" value="GLYCOSYLTRANSFERASE"/>
    <property type="match status" value="1"/>
</dbReference>
<dbReference type="CAZy" id="GT2">
    <property type="family name" value="Glycosyltransferase Family 2"/>
</dbReference>
<proteinExistence type="inferred from homology"/>
<keyword evidence="3 5" id="KW-0808">Transferase</keyword>
<dbReference type="PANTHER" id="PTHR43685:SF5">
    <property type="entry name" value="GLYCOSYLTRANSFERASE EPSE-RELATED"/>
    <property type="match status" value="1"/>
</dbReference>
<dbReference type="Pfam" id="PF00535">
    <property type="entry name" value="Glycos_transf_2"/>
    <property type="match status" value="1"/>
</dbReference>
<keyword evidence="2" id="KW-0328">Glycosyltransferase</keyword>
<dbReference type="EMBL" id="CP001712">
    <property type="protein sequence ID" value="EAR17167.1"/>
    <property type="molecule type" value="Genomic_DNA"/>
</dbReference>
<accession>A4CJQ9</accession>
<comment type="similarity">
    <text evidence="1">Belongs to the glycosyltransferase 2 family.</text>
</comment>
<dbReference type="AlphaFoldDB" id="A4CJQ9"/>